<proteinExistence type="predicted"/>
<protein>
    <submittedName>
        <fullName evidence="1">Uncharacterized protein</fullName>
    </submittedName>
</protein>
<dbReference type="EMBL" id="VIEB01000078">
    <property type="protein sequence ID" value="TQE07943.1"/>
    <property type="molecule type" value="Genomic_DNA"/>
</dbReference>
<dbReference type="AlphaFoldDB" id="A0A540NBH9"/>
<evidence type="ECO:0000313" key="2">
    <source>
        <dbReference type="Proteomes" id="UP000315295"/>
    </source>
</evidence>
<name>A0A540NBH9_MALBA</name>
<evidence type="ECO:0000313" key="1">
    <source>
        <dbReference type="EMBL" id="TQE07943.1"/>
    </source>
</evidence>
<keyword evidence="2" id="KW-1185">Reference proteome</keyword>
<dbReference type="Proteomes" id="UP000315295">
    <property type="component" value="Unassembled WGS sequence"/>
</dbReference>
<comment type="caution">
    <text evidence="1">The sequence shown here is derived from an EMBL/GenBank/DDBJ whole genome shotgun (WGS) entry which is preliminary data.</text>
</comment>
<organism evidence="1 2">
    <name type="scientific">Malus baccata</name>
    <name type="common">Siberian crab apple</name>
    <name type="synonym">Pyrus baccata</name>
    <dbReference type="NCBI Taxonomy" id="106549"/>
    <lineage>
        <taxon>Eukaryota</taxon>
        <taxon>Viridiplantae</taxon>
        <taxon>Streptophyta</taxon>
        <taxon>Embryophyta</taxon>
        <taxon>Tracheophyta</taxon>
        <taxon>Spermatophyta</taxon>
        <taxon>Magnoliopsida</taxon>
        <taxon>eudicotyledons</taxon>
        <taxon>Gunneridae</taxon>
        <taxon>Pentapetalae</taxon>
        <taxon>rosids</taxon>
        <taxon>fabids</taxon>
        <taxon>Rosales</taxon>
        <taxon>Rosaceae</taxon>
        <taxon>Amygdaloideae</taxon>
        <taxon>Maleae</taxon>
        <taxon>Malus</taxon>
    </lineage>
</organism>
<accession>A0A540NBH9</accession>
<sequence length="289" mass="32916">MGAYEMKNTIFKKGESHLKQVINKGIEYINKLTHSTTFGYLILGVENQMRGMWYLSYSKNDNEYPRRKLEVYPHYHAFGSGAKYICEYLEISMKHPISINEKTAQAIAEFGHLIASLMDPATGGYIMVQLVTENGVKALSLNNVLALLLKYYDRLEPLFKRCIFIVYKTKKVFDPLGKFRYIEPDVNLDALRMLIEGKNGERGVIYMGHAMFALEDSYYLQMVLFEKSKSVASAMKKALDVSVNSLPFASNLAGIKFLDVEGKKVYIMPSTKSNLANMKPYMPPIDFSL</sequence>
<reference evidence="1 2" key="1">
    <citation type="journal article" date="2019" name="G3 (Bethesda)">
        <title>Sequencing of a Wild Apple (Malus baccata) Genome Unravels the Differences Between Cultivated and Wild Apple Species Regarding Disease Resistance and Cold Tolerance.</title>
        <authorList>
            <person name="Chen X."/>
        </authorList>
    </citation>
    <scope>NUCLEOTIDE SEQUENCE [LARGE SCALE GENOMIC DNA]</scope>
    <source>
        <strain evidence="2">cv. Shandingzi</strain>
        <tissue evidence="1">Leaves</tissue>
    </source>
</reference>
<gene>
    <name evidence="1" type="ORF">C1H46_006476</name>
</gene>